<dbReference type="AlphaFoldDB" id="A0A8X6THE3"/>
<feature type="region of interest" description="Disordered" evidence="1">
    <location>
        <begin position="16"/>
        <end position="48"/>
    </location>
</feature>
<gene>
    <name evidence="2" type="ORF">NPIL_451121</name>
</gene>
<proteinExistence type="predicted"/>
<evidence type="ECO:0000313" key="3">
    <source>
        <dbReference type="Proteomes" id="UP000887013"/>
    </source>
</evidence>
<evidence type="ECO:0000256" key="1">
    <source>
        <dbReference type="SAM" id="MobiDB-lite"/>
    </source>
</evidence>
<protein>
    <submittedName>
        <fullName evidence="2">Uncharacterized protein</fullName>
    </submittedName>
</protein>
<organism evidence="2 3">
    <name type="scientific">Nephila pilipes</name>
    <name type="common">Giant wood spider</name>
    <name type="synonym">Nephila maculata</name>
    <dbReference type="NCBI Taxonomy" id="299642"/>
    <lineage>
        <taxon>Eukaryota</taxon>
        <taxon>Metazoa</taxon>
        <taxon>Ecdysozoa</taxon>
        <taxon>Arthropoda</taxon>
        <taxon>Chelicerata</taxon>
        <taxon>Arachnida</taxon>
        <taxon>Araneae</taxon>
        <taxon>Araneomorphae</taxon>
        <taxon>Entelegynae</taxon>
        <taxon>Araneoidea</taxon>
        <taxon>Nephilidae</taxon>
        <taxon>Nephila</taxon>
    </lineage>
</organism>
<reference evidence="2" key="1">
    <citation type="submission" date="2020-08" db="EMBL/GenBank/DDBJ databases">
        <title>Multicomponent nature underlies the extraordinary mechanical properties of spider dragline silk.</title>
        <authorList>
            <person name="Kono N."/>
            <person name="Nakamura H."/>
            <person name="Mori M."/>
            <person name="Yoshida Y."/>
            <person name="Ohtoshi R."/>
            <person name="Malay A.D."/>
            <person name="Moran D.A.P."/>
            <person name="Tomita M."/>
            <person name="Numata K."/>
            <person name="Arakawa K."/>
        </authorList>
    </citation>
    <scope>NUCLEOTIDE SEQUENCE</scope>
</reference>
<sequence>MNGLCTLNLHSLSEGRKGKETCDLEDTTGAGQESADVPDQKELLSPTQSLKLNKKEILPFGGGMKNSIGVEGRGKFSIGRNMAALVRLREGFSQA</sequence>
<name>A0A8X6THE3_NEPPI</name>
<evidence type="ECO:0000313" key="2">
    <source>
        <dbReference type="EMBL" id="GFT10999.1"/>
    </source>
</evidence>
<comment type="caution">
    <text evidence="2">The sequence shown here is derived from an EMBL/GenBank/DDBJ whole genome shotgun (WGS) entry which is preliminary data.</text>
</comment>
<dbReference type="Proteomes" id="UP000887013">
    <property type="component" value="Unassembled WGS sequence"/>
</dbReference>
<dbReference type="EMBL" id="BMAW01057424">
    <property type="protein sequence ID" value="GFT10999.1"/>
    <property type="molecule type" value="Genomic_DNA"/>
</dbReference>
<keyword evidence="3" id="KW-1185">Reference proteome</keyword>
<accession>A0A8X6THE3</accession>
<dbReference type="OrthoDB" id="10546086at2759"/>